<gene>
    <name evidence="6" type="primary">ynjC_2</name>
    <name evidence="6" type="ORF">NCTC12123_01386</name>
</gene>
<dbReference type="Proteomes" id="UP000255163">
    <property type="component" value="Unassembled WGS sequence"/>
</dbReference>
<keyword evidence="2 5" id="KW-0812">Transmembrane</keyword>
<organism evidence="6 7">
    <name type="scientific">Enterobacter asburiae</name>
    <dbReference type="NCBI Taxonomy" id="61645"/>
    <lineage>
        <taxon>Bacteria</taxon>
        <taxon>Pseudomonadati</taxon>
        <taxon>Pseudomonadota</taxon>
        <taxon>Gammaproteobacteria</taxon>
        <taxon>Enterobacterales</taxon>
        <taxon>Enterobacteriaceae</taxon>
        <taxon>Enterobacter</taxon>
        <taxon>Enterobacter cloacae complex</taxon>
    </lineage>
</organism>
<feature type="transmembrane region" description="Helical" evidence="5">
    <location>
        <begin position="53"/>
        <end position="80"/>
    </location>
</feature>
<dbReference type="InterPro" id="IPR035906">
    <property type="entry name" value="MetI-like_sf"/>
</dbReference>
<comment type="subcellular location">
    <subcellularLocation>
        <location evidence="1">Membrane</location>
        <topology evidence="1">Multi-pass membrane protein</topology>
    </subcellularLocation>
</comment>
<accession>A0A376F5G3</accession>
<evidence type="ECO:0000313" key="6">
    <source>
        <dbReference type="EMBL" id="STD19574.1"/>
    </source>
</evidence>
<keyword evidence="3 5" id="KW-1133">Transmembrane helix</keyword>
<feature type="transmembrane region" description="Helical" evidence="5">
    <location>
        <begin position="92"/>
        <end position="112"/>
    </location>
</feature>
<evidence type="ECO:0000256" key="1">
    <source>
        <dbReference type="ARBA" id="ARBA00004141"/>
    </source>
</evidence>
<reference evidence="6 7" key="1">
    <citation type="submission" date="2018-06" db="EMBL/GenBank/DDBJ databases">
        <authorList>
            <consortium name="Pathogen Informatics"/>
            <person name="Doyle S."/>
        </authorList>
    </citation>
    <scope>NUCLEOTIDE SEQUENCE [LARGE SCALE GENOMIC DNA]</scope>
    <source>
        <strain evidence="6 7">NCTC12123</strain>
    </source>
</reference>
<evidence type="ECO:0000256" key="2">
    <source>
        <dbReference type="ARBA" id="ARBA00022692"/>
    </source>
</evidence>
<evidence type="ECO:0000256" key="5">
    <source>
        <dbReference type="SAM" id="Phobius"/>
    </source>
</evidence>
<feature type="transmembrane region" description="Helical" evidence="5">
    <location>
        <begin position="178"/>
        <end position="198"/>
    </location>
</feature>
<dbReference type="SUPFAM" id="SSF161098">
    <property type="entry name" value="MetI-like"/>
    <property type="match status" value="1"/>
</dbReference>
<evidence type="ECO:0000313" key="7">
    <source>
        <dbReference type="Proteomes" id="UP000255163"/>
    </source>
</evidence>
<evidence type="ECO:0000256" key="4">
    <source>
        <dbReference type="ARBA" id="ARBA00023136"/>
    </source>
</evidence>
<sequence>MAASLRHPLSGLVWLAMAVIYLPILPAGVMLFAPALSATNWQRLLNDPQLPQATVATLVSTLIATLGALLIALFFVCLLWPGQRWRRLTTRLPWLLTIPHVAFATSALLLFAEGGLFYQLCTVCTAPFDRHGVGLGLTLAVKESAFVLWAIYAVLPEQRLAQQKIVLQTFGYGRYQTLSWLILPAIAPVLGAVMLACWHGRSRSWTWRSFSGPVTRPPWPCWPGNG</sequence>
<protein>
    <submittedName>
        <fullName evidence="6">Inner membrane ABC transporter permease protein YnjC</fullName>
    </submittedName>
</protein>
<keyword evidence="4 5" id="KW-0472">Membrane</keyword>
<dbReference type="EMBL" id="UFYI01000007">
    <property type="protein sequence ID" value="STD19574.1"/>
    <property type="molecule type" value="Genomic_DNA"/>
</dbReference>
<name>A0A376F5G3_ENTAS</name>
<dbReference type="Gene3D" id="1.10.3720.10">
    <property type="entry name" value="MetI-like"/>
    <property type="match status" value="1"/>
</dbReference>
<dbReference type="AlphaFoldDB" id="A0A376F5G3"/>
<dbReference type="GO" id="GO:0016020">
    <property type="term" value="C:membrane"/>
    <property type="evidence" value="ECO:0007669"/>
    <property type="project" value="UniProtKB-SubCell"/>
</dbReference>
<proteinExistence type="predicted"/>
<evidence type="ECO:0000256" key="3">
    <source>
        <dbReference type="ARBA" id="ARBA00022989"/>
    </source>
</evidence>
<feature type="transmembrane region" description="Helical" evidence="5">
    <location>
        <begin position="12"/>
        <end position="33"/>
    </location>
</feature>